<evidence type="ECO:0000256" key="1">
    <source>
        <dbReference type="SAM" id="MobiDB-lite"/>
    </source>
</evidence>
<gene>
    <name evidence="2" type="ORF">EJ03DRAFT_349968</name>
</gene>
<dbReference type="EMBL" id="ML995822">
    <property type="protein sequence ID" value="KAF2770947.1"/>
    <property type="molecule type" value="Genomic_DNA"/>
</dbReference>
<sequence length="165" mass="17679">MNEWDGEGEGGSEDEWDGEGEDESEDDFNFPPGGSTGNNASGAANVPHRPVFGPERPPHMRQATATSANVLPPSDEPGHLPSAASTGSGLETSTAASVVGESKFQICETMRTCSLHDFRVLVRFIEAGGRNIDCEDLEDDASLERLRGRMVRDMAWDRGVGATQN</sequence>
<name>A0A6G1LDH9_9PEZI</name>
<dbReference type="AlphaFoldDB" id="A0A6G1LDH9"/>
<feature type="region of interest" description="Disordered" evidence="1">
    <location>
        <begin position="1"/>
        <end position="95"/>
    </location>
</feature>
<feature type="compositionally biased region" description="Polar residues" evidence="1">
    <location>
        <begin position="83"/>
        <end position="95"/>
    </location>
</feature>
<reference evidence="2" key="1">
    <citation type="journal article" date="2020" name="Stud. Mycol.">
        <title>101 Dothideomycetes genomes: a test case for predicting lifestyles and emergence of pathogens.</title>
        <authorList>
            <person name="Haridas S."/>
            <person name="Albert R."/>
            <person name="Binder M."/>
            <person name="Bloem J."/>
            <person name="Labutti K."/>
            <person name="Salamov A."/>
            <person name="Andreopoulos B."/>
            <person name="Baker S."/>
            <person name="Barry K."/>
            <person name="Bills G."/>
            <person name="Bluhm B."/>
            <person name="Cannon C."/>
            <person name="Castanera R."/>
            <person name="Culley D."/>
            <person name="Daum C."/>
            <person name="Ezra D."/>
            <person name="Gonzalez J."/>
            <person name="Henrissat B."/>
            <person name="Kuo A."/>
            <person name="Liang C."/>
            <person name="Lipzen A."/>
            <person name="Lutzoni F."/>
            <person name="Magnuson J."/>
            <person name="Mondo S."/>
            <person name="Nolan M."/>
            <person name="Ohm R."/>
            <person name="Pangilinan J."/>
            <person name="Park H.-J."/>
            <person name="Ramirez L."/>
            <person name="Alfaro M."/>
            <person name="Sun H."/>
            <person name="Tritt A."/>
            <person name="Yoshinaga Y."/>
            <person name="Zwiers L.-H."/>
            <person name="Turgeon B."/>
            <person name="Goodwin S."/>
            <person name="Spatafora J."/>
            <person name="Crous P."/>
            <person name="Grigoriev I."/>
        </authorList>
    </citation>
    <scope>NUCLEOTIDE SEQUENCE</scope>
    <source>
        <strain evidence="2">CBS 116005</strain>
    </source>
</reference>
<protein>
    <submittedName>
        <fullName evidence="2">Uncharacterized protein</fullName>
    </submittedName>
</protein>
<dbReference type="Proteomes" id="UP000799436">
    <property type="component" value="Unassembled WGS sequence"/>
</dbReference>
<feature type="compositionally biased region" description="Acidic residues" evidence="1">
    <location>
        <begin position="1"/>
        <end position="28"/>
    </location>
</feature>
<accession>A0A6G1LDH9</accession>
<proteinExistence type="predicted"/>
<keyword evidence="3" id="KW-1185">Reference proteome</keyword>
<evidence type="ECO:0000313" key="3">
    <source>
        <dbReference type="Proteomes" id="UP000799436"/>
    </source>
</evidence>
<evidence type="ECO:0000313" key="2">
    <source>
        <dbReference type="EMBL" id="KAF2770947.1"/>
    </source>
</evidence>
<organism evidence="2 3">
    <name type="scientific">Teratosphaeria nubilosa</name>
    <dbReference type="NCBI Taxonomy" id="161662"/>
    <lineage>
        <taxon>Eukaryota</taxon>
        <taxon>Fungi</taxon>
        <taxon>Dikarya</taxon>
        <taxon>Ascomycota</taxon>
        <taxon>Pezizomycotina</taxon>
        <taxon>Dothideomycetes</taxon>
        <taxon>Dothideomycetidae</taxon>
        <taxon>Mycosphaerellales</taxon>
        <taxon>Teratosphaeriaceae</taxon>
        <taxon>Teratosphaeria</taxon>
    </lineage>
</organism>